<evidence type="ECO:0000313" key="3">
    <source>
        <dbReference type="Ensembl" id="ENSSSCP00065045637.1"/>
    </source>
</evidence>
<dbReference type="GO" id="GO:0006360">
    <property type="term" value="P:transcription by RNA polymerase I"/>
    <property type="evidence" value="ECO:0007669"/>
    <property type="project" value="InterPro"/>
</dbReference>
<dbReference type="Ensembl" id="ENSSSCT00065103276.1">
    <property type="protein sequence ID" value="ENSSSCP00065045637.1"/>
    <property type="gene ID" value="ENSSSCG00065074917.1"/>
</dbReference>
<accession>A0A8D0NDA1</accession>
<proteinExistence type="predicted"/>
<dbReference type="PANTHER" id="PTHR32122">
    <property type="entry name" value="TATA BOX-BINDING PROTEIN ASSOCIATED FACTOR RNA POLYMERASE I SUBUNIT A"/>
    <property type="match status" value="1"/>
</dbReference>
<feature type="region of interest" description="Disordered" evidence="1">
    <location>
        <begin position="405"/>
        <end position="463"/>
    </location>
</feature>
<organism evidence="2 4">
    <name type="scientific">Sus scrofa</name>
    <name type="common">Pig</name>
    <dbReference type="NCBI Taxonomy" id="9823"/>
    <lineage>
        <taxon>Eukaryota</taxon>
        <taxon>Metazoa</taxon>
        <taxon>Chordata</taxon>
        <taxon>Craniata</taxon>
        <taxon>Vertebrata</taxon>
        <taxon>Euteleostomi</taxon>
        <taxon>Mammalia</taxon>
        <taxon>Eutheria</taxon>
        <taxon>Laurasiatheria</taxon>
        <taxon>Artiodactyla</taxon>
        <taxon>Suina</taxon>
        <taxon>Suidae</taxon>
        <taxon>Sus</taxon>
    </lineage>
</organism>
<reference evidence="2" key="1">
    <citation type="submission" date="2025-05" db="UniProtKB">
        <authorList>
            <consortium name="Ensembl"/>
        </authorList>
    </citation>
    <scope>IDENTIFICATION</scope>
</reference>
<dbReference type="Proteomes" id="UP000694720">
    <property type="component" value="Unplaced"/>
</dbReference>
<evidence type="ECO:0000313" key="4">
    <source>
        <dbReference type="Proteomes" id="UP000694726"/>
    </source>
</evidence>
<name>A0A8D0NDA1_PIG</name>
<evidence type="ECO:0000256" key="1">
    <source>
        <dbReference type="SAM" id="MobiDB-lite"/>
    </source>
</evidence>
<dbReference type="AlphaFoldDB" id="A0A8D0NDA1"/>
<dbReference type="Pfam" id="PF14929">
    <property type="entry name" value="TAF1_subA"/>
    <property type="match status" value="1"/>
</dbReference>
<evidence type="ECO:0000313" key="2">
    <source>
        <dbReference type="Ensembl" id="ENSSSCP00015017005.1"/>
    </source>
</evidence>
<dbReference type="Ensembl" id="ENSSSCT00035069951.1">
    <property type="protein sequence ID" value="ENSSSCP00035028363.1"/>
    <property type="gene ID" value="ENSSSCG00035052472.1"/>
</dbReference>
<dbReference type="GO" id="GO:0000120">
    <property type="term" value="C:RNA polymerase I transcription regulator complex"/>
    <property type="evidence" value="ECO:0007669"/>
    <property type="project" value="InterPro"/>
</dbReference>
<dbReference type="PANTHER" id="PTHR32122:SF1">
    <property type="entry name" value="TATA BOX-BINDING PROTEIN-ASSOCIATED FACTOR RNA POLYMERASE I SUBUNIT A"/>
    <property type="match status" value="1"/>
</dbReference>
<dbReference type="InterPro" id="IPR052669">
    <property type="entry name" value="SL1/TIF-IB_Component"/>
</dbReference>
<dbReference type="Ensembl" id="ENSSSCT00015043033.1">
    <property type="protein sequence ID" value="ENSSSCP00015017005.1"/>
    <property type="gene ID" value="ENSSSCG00015032511.1"/>
</dbReference>
<protein>
    <submittedName>
        <fullName evidence="3">HHIP like 2</fullName>
    </submittedName>
</protein>
<gene>
    <name evidence="3" type="primary">TAF1A</name>
</gene>
<dbReference type="InterPro" id="IPR039495">
    <property type="entry name" value="TAF1A"/>
</dbReference>
<sequence length="598" mass="68198">MAVFLYNWEAYEIRCTENNWYCQLGTGMSDFSEELIRPTTEDEQGEKCVSSGTGMCFPWLQKHIETIATGGKQEKDFAQTTSACLSFIQEALLKHQWQKAAEYMHSYLQILEDSDSNKRQVAPEIIWRLGSEILYYHPNSSVETFNTFADRMKNIGVMNYLKISLQHALYLLHHGMLEDANRNLSQAETWRYGEKSSSQEVLINLIQAYKGLLQYYTWSKKKMELSQLDKEDYAFNAESQTLLNHSWKTSVNLCALIQTPGVWDPFVKSYVEMLEFYGDRDGAREVLTNYAYDEKFPSNPNAHVYLYSFLKREKAPREKLLRVLKDSERPAPCRAGETEAKCEFPAPSPREFFAILMDHGCHRQHHTLGPAAGHPAAQQSGRASCQLLFEGPGGDRDTFQRFRKRQLPGPQGRGSETTSANPVRGGRRRRKETRAGAEGAPRRAGARPERAQRSRAPTMLAAPSRARSPQAPWLLSASRILCLCLAVVLGWAGLLQGHPQCLDYGPPFQPLLPLEFCSDYDNFGCCDQRKDRRIAARYWDIMEYFDLKGHELCGGYIKDILCQLALQSAVRMDIERTEAQIHLEMLLAPQLSDERTAK</sequence>
<dbReference type="Proteomes" id="UP000694726">
    <property type="component" value="Unplaced"/>
</dbReference>
<dbReference type="Proteomes" id="UP000694725">
    <property type="component" value="Unplaced"/>
</dbReference>